<name>A0AAD5Q516_PYTIN</name>
<feature type="compositionally biased region" description="Basic and acidic residues" evidence="1">
    <location>
        <begin position="547"/>
        <end position="559"/>
    </location>
</feature>
<comment type="caution">
    <text evidence="2">The sequence shown here is derived from an EMBL/GenBank/DDBJ whole genome shotgun (WGS) entry which is preliminary data.</text>
</comment>
<keyword evidence="3" id="KW-1185">Reference proteome</keyword>
<feature type="compositionally biased region" description="Low complexity" evidence="1">
    <location>
        <begin position="1"/>
        <end position="11"/>
    </location>
</feature>
<feature type="compositionally biased region" description="Polar residues" evidence="1">
    <location>
        <begin position="213"/>
        <end position="231"/>
    </location>
</feature>
<feature type="region of interest" description="Disordered" evidence="1">
    <location>
        <begin position="262"/>
        <end position="303"/>
    </location>
</feature>
<feature type="compositionally biased region" description="Low complexity" evidence="1">
    <location>
        <begin position="791"/>
        <end position="800"/>
    </location>
</feature>
<feature type="region of interest" description="Disordered" evidence="1">
    <location>
        <begin position="212"/>
        <end position="232"/>
    </location>
</feature>
<feature type="region of interest" description="Disordered" evidence="1">
    <location>
        <begin position="785"/>
        <end position="829"/>
    </location>
</feature>
<feature type="region of interest" description="Disordered" evidence="1">
    <location>
        <begin position="739"/>
        <end position="766"/>
    </location>
</feature>
<reference evidence="2" key="1">
    <citation type="submission" date="2021-12" db="EMBL/GenBank/DDBJ databases">
        <title>Prjna785345.</title>
        <authorList>
            <person name="Rujirawat T."/>
            <person name="Krajaejun T."/>
        </authorList>
    </citation>
    <scope>NUCLEOTIDE SEQUENCE</scope>
    <source>
        <strain evidence="2">Pi057C3</strain>
    </source>
</reference>
<evidence type="ECO:0000313" key="3">
    <source>
        <dbReference type="Proteomes" id="UP001209570"/>
    </source>
</evidence>
<evidence type="ECO:0000256" key="1">
    <source>
        <dbReference type="SAM" id="MobiDB-lite"/>
    </source>
</evidence>
<feature type="region of interest" description="Disordered" evidence="1">
    <location>
        <begin position="545"/>
        <end position="574"/>
    </location>
</feature>
<dbReference type="Proteomes" id="UP001209570">
    <property type="component" value="Unassembled WGS sequence"/>
</dbReference>
<feature type="compositionally biased region" description="Polar residues" evidence="1">
    <location>
        <begin position="665"/>
        <end position="677"/>
    </location>
</feature>
<feature type="region of interest" description="Disordered" evidence="1">
    <location>
        <begin position="51"/>
        <end position="174"/>
    </location>
</feature>
<accession>A0AAD5Q516</accession>
<feature type="compositionally biased region" description="Basic and acidic residues" evidence="1">
    <location>
        <begin position="809"/>
        <end position="829"/>
    </location>
</feature>
<gene>
    <name evidence="2" type="ORF">P43SY_003887</name>
</gene>
<organism evidence="2 3">
    <name type="scientific">Pythium insidiosum</name>
    <name type="common">Pythiosis disease agent</name>
    <dbReference type="NCBI Taxonomy" id="114742"/>
    <lineage>
        <taxon>Eukaryota</taxon>
        <taxon>Sar</taxon>
        <taxon>Stramenopiles</taxon>
        <taxon>Oomycota</taxon>
        <taxon>Peronosporomycetes</taxon>
        <taxon>Pythiales</taxon>
        <taxon>Pythiaceae</taxon>
        <taxon>Pythium</taxon>
    </lineage>
</organism>
<evidence type="ECO:0000313" key="2">
    <source>
        <dbReference type="EMBL" id="KAJ0394161.1"/>
    </source>
</evidence>
<sequence length="854" mass="93350">MDESAAAVEASEVIRARTESKEQPTETEPRSTADAAVLVGPASEPHADLELASSLSVAPPEATRELFDPTDVIRNNVPESGAEYVDRSTPPASGPLEPQAAGPPAPGQEASPSSSLAAPDEPVVGMANAHQPPDQGSSVAEQLVQPERSSPSSEDIPSAAPLVATDAPTPVLSQPAHESFLSSLTSRFNGDTQSAWSQFFGSRYEDAPLETASEATNGSHTQQQEKATTESAFAGSLRAKLERERKLDLQIQAIRQKCRERATRQQSRVVADSTAPAAGTRRRRRRLSSSASSSQTHRVPPLEKAGFSTTAIRVAMENAQRATCDTFRQLHALVQDEPIVLSSDLGVFVTLWELDTMLHELFGSTAPSEPHDATPALTLALHHADYAAFPLETLLQVSWFLPLDDFSRLRSCVAHVARKHLSERRLAVLNMALRRQLLLLPHGVQLQQCLVQIMQALRSDTSLQEANTNDNQRAEAMRIPTPVENLLKALRVPFCPTDRNAFESTSEFMRLSPFEIAARLRLSSVVCTQRVVFFRCLRFTASINSKGRRDSPPVQHDAEMTEPSNAPPAYSNTESPAAIAASTVEESDPATVFPPPYAITGPAYWTFEPPLPTADPTAPSVPKHRPTESPGVGAYDVTRGDRLVFPHRPSVSFARGSPKPVAAGQRSTPRRPQSVSKSPVHRTIATTDEAKSLVQPSDDVEGADDEDDEREWRRAVEQAMRAQQSFVLDDMVQSLLQIQREETRKPTSSRPQSARRSRGTATRDLAAPVSPLLRPTRRLLVDRVRRQIPGSAASTASMASPTRRHRLDRKPQPVEMPPRDHEPPADDAHLAWATHISSFYSAQQHQQQPQAPLQ</sequence>
<feature type="region of interest" description="Disordered" evidence="1">
    <location>
        <begin position="609"/>
        <end position="710"/>
    </location>
</feature>
<feature type="compositionally biased region" description="Basic and acidic residues" evidence="1">
    <location>
        <begin position="12"/>
        <end position="31"/>
    </location>
</feature>
<proteinExistence type="predicted"/>
<protein>
    <submittedName>
        <fullName evidence="2">Uncharacterized protein</fullName>
    </submittedName>
</protein>
<feature type="compositionally biased region" description="Acidic residues" evidence="1">
    <location>
        <begin position="698"/>
        <end position="709"/>
    </location>
</feature>
<feature type="region of interest" description="Disordered" evidence="1">
    <location>
        <begin position="1"/>
        <end position="34"/>
    </location>
</feature>
<dbReference type="EMBL" id="JAKCXM010000430">
    <property type="protein sequence ID" value="KAJ0394161.1"/>
    <property type="molecule type" value="Genomic_DNA"/>
</dbReference>
<dbReference type="AlphaFoldDB" id="A0AAD5Q516"/>